<protein>
    <recommendedName>
        <fullName evidence="4">DUF229 domain containing protein</fullName>
    </recommendedName>
</protein>
<evidence type="ECO:0000313" key="2">
    <source>
        <dbReference type="EMBL" id="KAK9886038.1"/>
    </source>
</evidence>
<feature type="signal peptide" evidence="1">
    <location>
        <begin position="1"/>
        <end position="24"/>
    </location>
</feature>
<dbReference type="FunFam" id="3.40.720.10:FF:000017">
    <property type="entry name" value="Predicted protein"/>
    <property type="match status" value="1"/>
</dbReference>
<dbReference type="PANTHER" id="PTHR10974">
    <property type="entry name" value="FI08016P-RELATED"/>
    <property type="match status" value="1"/>
</dbReference>
<sequence>MYAMDFSKVLLIFILLCYLYDIDSYQPKYLVYNEKCHIPNYEPFHADALKLWRPKSYLSCTTKPLLTHVRKTKEEAALHIKEYLLPLYGNNITCCISNVMRVAEGEFPDDNLRWSECIYFNKQVTLNSSGVIDVRCYNEEGYQVYRNVHMIILRDKTTTYKTKSTYSKKKPISVLFIVIDSISRLNFIRTMPNTRDYLLQNNFIEMQGYNKIDDNTYPNFMALLNGMNAHQYKTVNCTGHHVNELDNCPMIWYKFRELGYVTAYGEDWSSLSTFNYFKKGFTKSPTDYYLRPYVISSEKLGTIPIYNAPYCAGPETSGERQLNIALDFAQTFKGSPYFGIFWMNTFSHQALNAPMMFDDKLRTFFANLKEGGILNDSIVILLSDHGMRIDLPIRTTLPGWFEERLPMNLISIPKWFQEEYPTEYRNLLVNSKKLSSTYDLYMTLQHILKLSSSSYEISPSEGCPKCSSLLGEIPLRTCNNAGIPDIWCSCIGYFTPVNITNSIVRRGVDFVLNHIKSELVAMNITQLCHNVELHKVISAGISESAGKLEPAGIIDEKFLFVNFLTEPFGNYIVTMKYKISKNNIAFKILFGISRMDRIPSVCYKLSKYCNCLF</sequence>
<dbReference type="Gene3D" id="3.40.720.10">
    <property type="entry name" value="Alkaline Phosphatase, subunit A"/>
    <property type="match status" value="1"/>
</dbReference>
<evidence type="ECO:0000256" key="1">
    <source>
        <dbReference type="SAM" id="SignalP"/>
    </source>
</evidence>
<evidence type="ECO:0000313" key="3">
    <source>
        <dbReference type="Proteomes" id="UP001431783"/>
    </source>
</evidence>
<reference evidence="2 3" key="1">
    <citation type="submission" date="2023-03" db="EMBL/GenBank/DDBJ databases">
        <title>Genome insight into feeding habits of ladybird beetles.</title>
        <authorList>
            <person name="Li H.-S."/>
            <person name="Huang Y.-H."/>
            <person name="Pang H."/>
        </authorList>
    </citation>
    <scope>NUCLEOTIDE SEQUENCE [LARGE SCALE GENOMIC DNA]</scope>
    <source>
        <strain evidence="2">SYSU_2023b</strain>
        <tissue evidence="2">Whole body</tissue>
    </source>
</reference>
<comment type="caution">
    <text evidence="2">The sequence shown here is derived from an EMBL/GenBank/DDBJ whole genome shotgun (WGS) entry which is preliminary data.</text>
</comment>
<dbReference type="AlphaFoldDB" id="A0AAW1UZV6"/>
<dbReference type="SUPFAM" id="SSF53649">
    <property type="entry name" value="Alkaline phosphatase-like"/>
    <property type="match status" value="1"/>
</dbReference>
<gene>
    <name evidence="2" type="ORF">WA026_014825</name>
</gene>
<keyword evidence="1" id="KW-0732">Signal</keyword>
<dbReference type="Pfam" id="PF02995">
    <property type="entry name" value="DUF229"/>
    <property type="match status" value="1"/>
</dbReference>
<dbReference type="InterPro" id="IPR004245">
    <property type="entry name" value="DUF229"/>
</dbReference>
<accession>A0AAW1UZV6</accession>
<organism evidence="2 3">
    <name type="scientific">Henosepilachna vigintioctopunctata</name>
    <dbReference type="NCBI Taxonomy" id="420089"/>
    <lineage>
        <taxon>Eukaryota</taxon>
        <taxon>Metazoa</taxon>
        <taxon>Ecdysozoa</taxon>
        <taxon>Arthropoda</taxon>
        <taxon>Hexapoda</taxon>
        <taxon>Insecta</taxon>
        <taxon>Pterygota</taxon>
        <taxon>Neoptera</taxon>
        <taxon>Endopterygota</taxon>
        <taxon>Coleoptera</taxon>
        <taxon>Polyphaga</taxon>
        <taxon>Cucujiformia</taxon>
        <taxon>Coccinelloidea</taxon>
        <taxon>Coccinellidae</taxon>
        <taxon>Epilachninae</taxon>
        <taxon>Epilachnini</taxon>
        <taxon>Henosepilachna</taxon>
    </lineage>
</organism>
<dbReference type="PANTHER" id="PTHR10974:SF9">
    <property type="entry name" value="DUF229 DOMAIN CONTAINING PROTEIN-RELATED"/>
    <property type="match status" value="1"/>
</dbReference>
<feature type="chain" id="PRO_5043699426" description="DUF229 domain containing protein" evidence="1">
    <location>
        <begin position="25"/>
        <end position="613"/>
    </location>
</feature>
<dbReference type="GO" id="GO:0005615">
    <property type="term" value="C:extracellular space"/>
    <property type="evidence" value="ECO:0007669"/>
    <property type="project" value="TreeGrafter"/>
</dbReference>
<name>A0AAW1UZV6_9CUCU</name>
<keyword evidence="3" id="KW-1185">Reference proteome</keyword>
<evidence type="ECO:0008006" key="4">
    <source>
        <dbReference type="Google" id="ProtNLM"/>
    </source>
</evidence>
<dbReference type="EMBL" id="JARQZJ010000098">
    <property type="protein sequence ID" value="KAK9886038.1"/>
    <property type="molecule type" value="Genomic_DNA"/>
</dbReference>
<dbReference type="InterPro" id="IPR017850">
    <property type="entry name" value="Alkaline_phosphatase_core_sf"/>
</dbReference>
<proteinExistence type="predicted"/>
<dbReference type="Proteomes" id="UP001431783">
    <property type="component" value="Unassembled WGS sequence"/>
</dbReference>
<dbReference type="CDD" id="cd16021">
    <property type="entry name" value="ALP_like"/>
    <property type="match status" value="1"/>
</dbReference>